<accession>A0A5B9M5B4</accession>
<dbReference type="EMBL" id="CP036264">
    <property type="protein sequence ID" value="QEF95979.1"/>
    <property type="molecule type" value="Genomic_DNA"/>
</dbReference>
<evidence type="ECO:0000313" key="1">
    <source>
        <dbReference type="EMBL" id="QEF95979.1"/>
    </source>
</evidence>
<protein>
    <submittedName>
        <fullName evidence="1">Uncharacterized protein</fullName>
    </submittedName>
</protein>
<gene>
    <name evidence="1" type="ORF">Mal15_00050</name>
</gene>
<name>A0A5B9M5B4_9BACT</name>
<organism evidence="1 2">
    <name type="scientific">Stieleria maiorica</name>
    <dbReference type="NCBI Taxonomy" id="2795974"/>
    <lineage>
        <taxon>Bacteria</taxon>
        <taxon>Pseudomonadati</taxon>
        <taxon>Planctomycetota</taxon>
        <taxon>Planctomycetia</taxon>
        <taxon>Pirellulales</taxon>
        <taxon>Pirellulaceae</taxon>
        <taxon>Stieleria</taxon>
    </lineage>
</organism>
<dbReference type="AlphaFoldDB" id="A0A5B9M5B4"/>
<reference evidence="1 2" key="1">
    <citation type="submission" date="2019-02" db="EMBL/GenBank/DDBJ databases">
        <title>Planctomycetal bacteria perform biofilm scaping via a novel small molecule.</title>
        <authorList>
            <person name="Jeske O."/>
            <person name="Boedeker C."/>
            <person name="Wiegand S."/>
            <person name="Breitling P."/>
            <person name="Kallscheuer N."/>
            <person name="Jogler M."/>
            <person name="Rohde M."/>
            <person name="Petersen J."/>
            <person name="Medema M.H."/>
            <person name="Surup F."/>
            <person name="Jogler C."/>
        </authorList>
    </citation>
    <scope>NUCLEOTIDE SEQUENCE [LARGE SCALE GENOMIC DNA]</scope>
    <source>
        <strain evidence="1 2">Mal15</strain>
    </source>
</reference>
<evidence type="ECO:0000313" key="2">
    <source>
        <dbReference type="Proteomes" id="UP000321353"/>
    </source>
</evidence>
<dbReference type="KEGG" id="smam:Mal15_00050"/>
<sequence>MLGPERHWDPNARPNRLISLVVCRPLAVSAAIDHLVSTAKRMSLTLASGSCLVMCLMIERF</sequence>
<dbReference type="Proteomes" id="UP000321353">
    <property type="component" value="Chromosome"/>
</dbReference>
<proteinExistence type="predicted"/>
<keyword evidence="2" id="KW-1185">Reference proteome</keyword>